<sequence length="82" mass="8965">MAVIEELRSHLERLIPDVESRADKASGSIARYCTLACVGEARGKLRAQPLPRPGGPLGYARRLARVLTALCDHHERMGGESK</sequence>
<accession>A0A369UUG9</accession>
<dbReference type="AlphaFoldDB" id="A0A369UUG9"/>
<dbReference type="InterPro" id="IPR046300">
    <property type="entry name" value="DUF6415"/>
</dbReference>
<dbReference type="EMBL" id="QQBH01000051">
    <property type="protein sequence ID" value="RDD84107.1"/>
    <property type="molecule type" value="Genomic_DNA"/>
</dbReference>
<comment type="caution">
    <text evidence="1">The sequence shown here is derived from an EMBL/GenBank/DDBJ whole genome shotgun (WGS) entry which is preliminary data.</text>
</comment>
<dbReference type="Pfam" id="PF19979">
    <property type="entry name" value="DUF6415"/>
    <property type="match status" value="1"/>
</dbReference>
<proteinExistence type="predicted"/>
<evidence type="ECO:0000313" key="1">
    <source>
        <dbReference type="EMBL" id="RDD84107.1"/>
    </source>
</evidence>
<name>A0A369UUG9_9ACTN</name>
<reference evidence="1 2" key="1">
    <citation type="submission" date="2018-07" db="EMBL/GenBank/DDBJ databases">
        <title>Genome guided investigation of antibiotics producing actinomycetales strain isolated from a Macau mangrove ecosystem.</title>
        <authorList>
            <person name="Hu D."/>
        </authorList>
    </citation>
    <scope>NUCLEOTIDE SEQUENCE [LARGE SCALE GENOMIC DNA]</scope>
    <source>
        <strain evidence="1 2">2297</strain>
    </source>
</reference>
<dbReference type="Proteomes" id="UP000253742">
    <property type="component" value="Unassembled WGS sequence"/>
</dbReference>
<protein>
    <submittedName>
        <fullName evidence="1">Uncharacterized protein</fullName>
    </submittedName>
</protein>
<evidence type="ECO:0000313" key="2">
    <source>
        <dbReference type="Proteomes" id="UP000253742"/>
    </source>
</evidence>
<gene>
    <name evidence="1" type="ORF">DVZ84_36970</name>
</gene>
<organism evidence="1 2">
    <name type="scientific">Streptomyces parvulus</name>
    <dbReference type="NCBI Taxonomy" id="146923"/>
    <lineage>
        <taxon>Bacteria</taxon>
        <taxon>Bacillati</taxon>
        <taxon>Actinomycetota</taxon>
        <taxon>Actinomycetes</taxon>
        <taxon>Kitasatosporales</taxon>
        <taxon>Streptomycetaceae</taxon>
        <taxon>Streptomyces</taxon>
    </lineage>
</organism>